<reference evidence="1 2" key="1">
    <citation type="journal article" date="2019" name="Sci. Rep.">
        <title>Orb-weaving spider Araneus ventricosus genome elucidates the spidroin gene catalogue.</title>
        <authorList>
            <person name="Kono N."/>
            <person name="Nakamura H."/>
            <person name="Ohtoshi R."/>
            <person name="Moran D.A.P."/>
            <person name="Shinohara A."/>
            <person name="Yoshida Y."/>
            <person name="Fujiwara M."/>
            <person name="Mori M."/>
            <person name="Tomita M."/>
            <person name="Arakawa K."/>
        </authorList>
    </citation>
    <scope>NUCLEOTIDE SEQUENCE [LARGE SCALE GENOMIC DNA]</scope>
</reference>
<proteinExistence type="predicted"/>
<sequence length="116" mass="13247">MIAECRKIALVFDNCLAYPKEIKRKLKNVSFLLGTKHYIKTAANGSRGDTKFQNTLSQENSAKHYHCAINPCQRSTYGKAYQKFPKHGTMMSQIVLFATVLTKLDSLWRTTKTIFP</sequence>
<evidence type="ECO:0008006" key="3">
    <source>
        <dbReference type="Google" id="ProtNLM"/>
    </source>
</evidence>
<protein>
    <recommendedName>
        <fullName evidence="3">DDE-1 domain-containing protein</fullName>
    </recommendedName>
</protein>
<accession>A0A4Y2F8Z6</accession>
<keyword evidence="2" id="KW-1185">Reference proteome</keyword>
<dbReference type="Proteomes" id="UP000499080">
    <property type="component" value="Unassembled WGS sequence"/>
</dbReference>
<evidence type="ECO:0000313" key="2">
    <source>
        <dbReference type="Proteomes" id="UP000499080"/>
    </source>
</evidence>
<name>A0A4Y2F8Z6_ARAVE</name>
<dbReference type="AlphaFoldDB" id="A0A4Y2F8Z6"/>
<organism evidence="1 2">
    <name type="scientific">Araneus ventricosus</name>
    <name type="common">Orbweaver spider</name>
    <name type="synonym">Epeira ventricosa</name>
    <dbReference type="NCBI Taxonomy" id="182803"/>
    <lineage>
        <taxon>Eukaryota</taxon>
        <taxon>Metazoa</taxon>
        <taxon>Ecdysozoa</taxon>
        <taxon>Arthropoda</taxon>
        <taxon>Chelicerata</taxon>
        <taxon>Arachnida</taxon>
        <taxon>Araneae</taxon>
        <taxon>Araneomorphae</taxon>
        <taxon>Entelegynae</taxon>
        <taxon>Araneoidea</taxon>
        <taxon>Araneidae</taxon>
        <taxon>Araneus</taxon>
    </lineage>
</organism>
<evidence type="ECO:0000313" key="1">
    <source>
        <dbReference type="EMBL" id="GBM38020.1"/>
    </source>
</evidence>
<gene>
    <name evidence="1" type="ORF">AVEN_206850_1</name>
</gene>
<comment type="caution">
    <text evidence="1">The sequence shown here is derived from an EMBL/GenBank/DDBJ whole genome shotgun (WGS) entry which is preliminary data.</text>
</comment>
<dbReference type="EMBL" id="BGPR01000856">
    <property type="protein sequence ID" value="GBM38020.1"/>
    <property type="molecule type" value="Genomic_DNA"/>
</dbReference>